<feature type="transmembrane region" description="Helical" evidence="6">
    <location>
        <begin position="32"/>
        <end position="49"/>
    </location>
</feature>
<dbReference type="GO" id="GO:0016020">
    <property type="term" value="C:membrane"/>
    <property type="evidence" value="ECO:0007669"/>
    <property type="project" value="InterPro"/>
</dbReference>
<evidence type="ECO:0000313" key="9">
    <source>
        <dbReference type="Proteomes" id="UP000004206"/>
    </source>
</evidence>
<keyword evidence="6" id="KW-0472">Membrane</keyword>
<dbReference type="EC" id="2.7.13.3" evidence="2"/>
<name>D3MQR6_9FIRM</name>
<evidence type="ECO:0000256" key="4">
    <source>
        <dbReference type="ARBA" id="ARBA00022777"/>
    </source>
</evidence>
<keyword evidence="6" id="KW-0812">Transmembrane</keyword>
<evidence type="ECO:0000256" key="2">
    <source>
        <dbReference type="ARBA" id="ARBA00012438"/>
    </source>
</evidence>
<dbReference type="eggNOG" id="COG4585">
    <property type="taxonomic scope" value="Bacteria"/>
</dbReference>
<dbReference type="AlphaFoldDB" id="D3MQR6"/>
<keyword evidence="3" id="KW-0808">Transferase</keyword>
<comment type="caution">
    <text evidence="8">The sequence shown here is derived from an EMBL/GenBank/DDBJ whole genome shotgun (WGS) entry which is preliminary data.</text>
</comment>
<keyword evidence="9" id="KW-1185">Reference proteome</keyword>
<dbReference type="InterPro" id="IPR036890">
    <property type="entry name" value="HATPase_C_sf"/>
</dbReference>
<dbReference type="Gene3D" id="3.30.565.10">
    <property type="entry name" value="Histidine kinase-like ATPase, C-terminal domain"/>
    <property type="match status" value="1"/>
</dbReference>
<keyword evidence="4 8" id="KW-0418">Kinase</keyword>
<dbReference type="EMBL" id="ADJN01000018">
    <property type="protein sequence ID" value="EFD05560.1"/>
    <property type="molecule type" value="Genomic_DNA"/>
</dbReference>
<dbReference type="Proteomes" id="UP000004206">
    <property type="component" value="Unassembled WGS sequence"/>
</dbReference>
<dbReference type="GO" id="GO:0000155">
    <property type="term" value="F:phosphorelay sensor kinase activity"/>
    <property type="evidence" value="ECO:0007669"/>
    <property type="project" value="InterPro"/>
</dbReference>
<dbReference type="InterPro" id="IPR011712">
    <property type="entry name" value="Sig_transdc_His_kin_sub3_dim/P"/>
</dbReference>
<sequence>MKKIQLQNPLYYLPLIFIAFPVFGVFKFNYPLWTIWFTLGFVVSYLYLVHKDDSTISKIVWIYMLLYILSMTFVFDGGMVWFYFYITNLLSFKYNDKLTSFRMLTFIFIIVITDILVLVYRNDLSAKLMAVLATIMCCSLMYYWKREAEREKQKEAILEKNNSINLLIAENERNRIGQDLHDTLGHVFAMLSVKAELANALLNKGEIDMAKNEIKDLQEISKKSMNDVRQIVESLKEPRIKDEITILNNMLEIAGITFNLSGSEFAYRLPSHVQGKFTMILRELVTNLIKHSSADNCRLDFSVQDGNLILDYKDDGIGFFNIDGTELHAIKDRLVTIKGKIDIVSKVSPTNIRIYVPMEDL</sequence>
<dbReference type="Gene3D" id="1.20.5.1930">
    <property type="match status" value="1"/>
</dbReference>
<dbReference type="Pfam" id="PF07730">
    <property type="entry name" value="HisKA_3"/>
    <property type="match status" value="1"/>
</dbReference>
<keyword evidence="5" id="KW-0902">Two-component regulatory system</keyword>
<feature type="transmembrane region" description="Helical" evidence="6">
    <location>
        <begin position="98"/>
        <end position="119"/>
    </location>
</feature>
<evidence type="ECO:0000256" key="1">
    <source>
        <dbReference type="ARBA" id="ARBA00000085"/>
    </source>
</evidence>
<comment type="catalytic activity">
    <reaction evidence="1">
        <text>ATP + protein L-histidine = ADP + protein N-phospho-L-histidine.</text>
        <dbReference type="EC" id="2.7.13.3"/>
    </reaction>
</comment>
<protein>
    <recommendedName>
        <fullName evidence="2">histidine kinase</fullName>
        <ecNumber evidence="2">2.7.13.3</ecNumber>
    </recommendedName>
</protein>
<evidence type="ECO:0000256" key="5">
    <source>
        <dbReference type="ARBA" id="ARBA00023012"/>
    </source>
</evidence>
<dbReference type="PANTHER" id="PTHR24421:SF63">
    <property type="entry name" value="SENSOR HISTIDINE KINASE DESK"/>
    <property type="match status" value="1"/>
</dbReference>
<keyword evidence="6" id="KW-1133">Transmembrane helix</keyword>
<dbReference type="PANTHER" id="PTHR24421">
    <property type="entry name" value="NITRATE/NITRITE SENSOR PROTEIN NARX-RELATED"/>
    <property type="match status" value="1"/>
</dbReference>
<reference evidence="8 9" key="1">
    <citation type="submission" date="2010-01" db="EMBL/GenBank/DDBJ databases">
        <authorList>
            <person name="Dodson R."/>
            <person name="Madupu R."/>
            <person name="Durkin A.S."/>
            <person name="Torralba M."/>
            <person name="Methe B."/>
            <person name="Sutton G.G."/>
            <person name="Strausberg R.L."/>
            <person name="Nelson K.E."/>
        </authorList>
    </citation>
    <scope>NUCLEOTIDE SEQUENCE [LARGE SCALE GENOMIC DNA]</scope>
    <source>
        <strain evidence="8 9">653-L</strain>
    </source>
</reference>
<evidence type="ECO:0000256" key="3">
    <source>
        <dbReference type="ARBA" id="ARBA00022679"/>
    </source>
</evidence>
<evidence type="ECO:0000256" key="6">
    <source>
        <dbReference type="SAM" id="Phobius"/>
    </source>
</evidence>
<dbReference type="GO" id="GO:0046983">
    <property type="term" value="F:protein dimerization activity"/>
    <property type="evidence" value="ECO:0007669"/>
    <property type="project" value="InterPro"/>
</dbReference>
<feature type="domain" description="Signal transduction histidine kinase subgroup 3 dimerisation and phosphoacceptor" evidence="7">
    <location>
        <begin position="172"/>
        <end position="238"/>
    </location>
</feature>
<evidence type="ECO:0000259" key="7">
    <source>
        <dbReference type="Pfam" id="PF07730"/>
    </source>
</evidence>
<dbReference type="SUPFAM" id="SSF55874">
    <property type="entry name" value="ATPase domain of HSP90 chaperone/DNA topoisomerase II/histidine kinase"/>
    <property type="match status" value="1"/>
</dbReference>
<evidence type="ECO:0000313" key="8">
    <source>
        <dbReference type="EMBL" id="EFD05560.1"/>
    </source>
</evidence>
<feature type="transmembrane region" description="Helical" evidence="6">
    <location>
        <begin position="9"/>
        <end position="26"/>
    </location>
</feature>
<dbReference type="InterPro" id="IPR050482">
    <property type="entry name" value="Sensor_HK_TwoCompSys"/>
</dbReference>
<accession>D3MQR6</accession>
<feature type="transmembrane region" description="Helical" evidence="6">
    <location>
        <begin position="126"/>
        <end position="144"/>
    </location>
</feature>
<gene>
    <name evidence="8" type="ORF">HMPREF0631_0133</name>
</gene>
<feature type="transmembrane region" description="Helical" evidence="6">
    <location>
        <begin position="61"/>
        <end position="86"/>
    </location>
</feature>
<proteinExistence type="predicted"/>
<organism evidence="8 9">
    <name type="scientific">Peptostreptococcus anaerobius 653-L</name>
    <dbReference type="NCBI Taxonomy" id="596329"/>
    <lineage>
        <taxon>Bacteria</taxon>
        <taxon>Bacillati</taxon>
        <taxon>Bacillota</taxon>
        <taxon>Clostridia</taxon>
        <taxon>Peptostreptococcales</taxon>
        <taxon>Peptostreptococcaceae</taxon>
        <taxon>Peptostreptococcus</taxon>
    </lineage>
</organism>